<dbReference type="OrthoDB" id="5546453at2759"/>
<evidence type="ECO:0000256" key="1">
    <source>
        <dbReference type="ARBA" id="ARBA00004643"/>
    </source>
</evidence>
<evidence type="ECO:0000256" key="4">
    <source>
        <dbReference type="ARBA" id="ARBA00020410"/>
    </source>
</evidence>
<protein>
    <recommendedName>
        <fullName evidence="4 11">Protein PBN1</fullName>
    </recommendedName>
</protein>
<evidence type="ECO:0000256" key="7">
    <source>
        <dbReference type="ARBA" id="ARBA00022824"/>
    </source>
</evidence>
<dbReference type="InterPro" id="IPR013233">
    <property type="entry name" value="PIG-X/PBN1"/>
</dbReference>
<dbReference type="GO" id="GO:0006506">
    <property type="term" value="P:GPI anchor biosynthetic process"/>
    <property type="evidence" value="ECO:0007669"/>
    <property type="project" value="UniProtKB-KW"/>
</dbReference>
<dbReference type="GO" id="GO:0005789">
    <property type="term" value="C:endoplasmic reticulum membrane"/>
    <property type="evidence" value="ECO:0007669"/>
    <property type="project" value="UniProtKB-SubCell"/>
</dbReference>
<name>A0A9P7YK17_9HELO</name>
<keyword evidence="5 11" id="KW-0337">GPI-anchor biosynthesis</keyword>
<evidence type="ECO:0000256" key="6">
    <source>
        <dbReference type="ARBA" id="ARBA00022692"/>
    </source>
</evidence>
<accession>A0A9P7YK17</accession>
<evidence type="ECO:0000256" key="8">
    <source>
        <dbReference type="ARBA" id="ARBA00022989"/>
    </source>
</evidence>
<dbReference type="InterPro" id="IPR042322">
    <property type="entry name" value="Pbn1"/>
</dbReference>
<feature type="transmembrane region" description="Helical" evidence="11">
    <location>
        <begin position="470"/>
        <end position="489"/>
    </location>
</feature>
<dbReference type="PANTHER" id="PTHR28533:SF1">
    <property type="entry name" value="PROTEIN PBN1"/>
    <property type="match status" value="1"/>
</dbReference>
<proteinExistence type="inferred from homology"/>
<keyword evidence="8 11" id="KW-1133">Transmembrane helix</keyword>
<dbReference type="GO" id="GO:1990529">
    <property type="term" value="C:glycosylphosphatidylinositol-mannosyltransferase I complex"/>
    <property type="evidence" value="ECO:0007669"/>
    <property type="project" value="TreeGrafter"/>
</dbReference>
<dbReference type="Proteomes" id="UP000824998">
    <property type="component" value="Unassembled WGS sequence"/>
</dbReference>
<evidence type="ECO:0000256" key="2">
    <source>
        <dbReference type="ARBA" id="ARBA00004687"/>
    </source>
</evidence>
<dbReference type="SMART" id="SM00780">
    <property type="entry name" value="PIG-X"/>
    <property type="match status" value="1"/>
</dbReference>
<organism evidence="12 13">
    <name type="scientific">Amylocarpus encephaloides</name>
    <dbReference type="NCBI Taxonomy" id="45428"/>
    <lineage>
        <taxon>Eukaryota</taxon>
        <taxon>Fungi</taxon>
        <taxon>Dikarya</taxon>
        <taxon>Ascomycota</taxon>
        <taxon>Pezizomycotina</taxon>
        <taxon>Leotiomycetes</taxon>
        <taxon>Helotiales</taxon>
        <taxon>Helotiales incertae sedis</taxon>
        <taxon>Amylocarpus</taxon>
    </lineage>
</organism>
<comment type="caution">
    <text evidence="12">The sequence shown here is derived from an EMBL/GenBank/DDBJ whole genome shotgun (WGS) entry which is preliminary data.</text>
</comment>
<keyword evidence="9 11" id="KW-0472">Membrane</keyword>
<dbReference type="Pfam" id="PF08320">
    <property type="entry name" value="PIG-X"/>
    <property type="match status" value="1"/>
</dbReference>
<reference evidence="12" key="1">
    <citation type="journal article" date="2021" name="IMA Fungus">
        <title>Genomic characterization of three marine fungi, including Emericellopsis atlantica sp. nov. with signatures of a generalist lifestyle and marine biomass degradation.</title>
        <authorList>
            <person name="Hagestad O.C."/>
            <person name="Hou L."/>
            <person name="Andersen J.H."/>
            <person name="Hansen E.H."/>
            <person name="Altermark B."/>
            <person name="Li C."/>
            <person name="Kuhnert E."/>
            <person name="Cox R.J."/>
            <person name="Crous P.W."/>
            <person name="Spatafora J.W."/>
            <person name="Lail K."/>
            <person name="Amirebrahimi M."/>
            <person name="Lipzen A."/>
            <person name="Pangilinan J."/>
            <person name="Andreopoulos W."/>
            <person name="Hayes R.D."/>
            <person name="Ng V."/>
            <person name="Grigoriev I.V."/>
            <person name="Jackson S.A."/>
            <person name="Sutton T.D.S."/>
            <person name="Dobson A.D.W."/>
            <person name="Rama T."/>
        </authorList>
    </citation>
    <scope>NUCLEOTIDE SEQUENCE</scope>
    <source>
        <strain evidence="12">TRa018bII</strain>
    </source>
</reference>
<gene>
    <name evidence="12" type="ORF">BJ875DRAFT_12325</name>
</gene>
<keyword evidence="6 11" id="KW-0812">Transmembrane</keyword>
<sequence length="506" mass="56890">MRQRITFIQESEDSFDPKLLDVYISSIKARGIRAIREDRITFGLQELPQELYRVLKASHELHIRWVGTRSYMSVPPIVSRLSPGLHVFYTPQRNSSNSDLLCPSLKKILGDIDCESTEASFTNLPAERFSLSAAKQYYSPLFDLDELQTYLLHKLCKDAHPNCLQRIELLETAASLDIDFDTISHALTITAFWPKRSWDFDMSNMEPKERLEVGILTESHAQEPEELSLGGFLTVVSEDTKPSPTLFSFPSRHHPYDGSFTSSFIQPTGLHPVLKLDISYRAPPFPKEDRSCSLHAHLTLPRAIFADKYQLADSLFLASKNLVALHYITTPVDLEAPAYTLPIWGSSLLLELAPSQASNLVPPETSEWDTSFTAHIPLHLRYLPPSVTPQTLLSVPSPVLFWACTADEGSKFPVNPFDRTNLGYDGLFGPRTMFYHLDPKPSIEGEGLLNEISVPVLDLEGSKWVETGTAGVMMLGFAWVCWCLLSVWMKNGYGATKAINRGKKEQ</sequence>
<evidence type="ECO:0000256" key="5">
    <source>
        <dbReference type="ARBA" id="ARBA00022502"/>
    </source>
</evidence>
<keyword evidence="10" id="KW-0325">Glycoprotein</keyword>
<keyword evidence="7 11" id="KW-0256">Endoplasmic reticulum</keyword>
<evidence type="ECO:0000313" key="12">
    <source>
        <dbReference type="EMBL" id="KAG9234453.1"/>
    </source>
</evidence>
<dbReference type="PANTHER" id="PTHR28533">
    <property type="entry name" value="PROTEIN PBN1"/>
    <property type="match status" value="1"/>
</dbReference>
<evidence type="ECO:0000256" key="11">
    <source>
        <dbReference type="RuleBase" id="RU366056"/>
    </source>
</evidence>
<comment type="subcellular location">
    <subcellularLocation>
        <location evidence="11">Endoplasmic reticulum membrane</location>
        <topology evidence="11">Single-pass membrane protein</topology>
    </subcellularLocation>
    <subcellularLocation>
        <location evidence="1">Endoplasmic reticulum membrane</location>
        <topology evidence="1">Single-pass type III membrane protein</topology>
    </subcellularLocation>
</comment>
<evidence type="ECO:0000256" key="3">
    <source>
        <dbReference type="ARBA" id="ARBA00010345"/>
    </source>
</evidence>
<keyword evidence="13" id="KW-1185">Reference proteome</keyword>
<dbReference type="EMBL" id="MU251463">
    <property type="protein sequence ID" value="KAG9234453.1"/>
    <property type="molecule type" value="Genomic_DNA"/>
</dbReference>
<evidence type="ECO:0000256" key="10">
    <source>
        <dbReference type="ARBA" id="ARBA00023180"/>
    </source>
</evidence>
<dbReference type="AlphaFoldDB" id="A0A9P7YK17"/>
<evidence type="ECO:0000256" key="9">
    <source>
        <dbReference type="ARBA" id="ARBA00023136"/>
    </source>
</evidence>
<comment type="similarity">
    <text evidence="3 11">Belongs to the PIGX family.</text>
</comment>
<evidence type="ECO:0000313" key="13">
    <source>
        <dbReference type="Proteomes" id="UP000824998"/>
    </source>
</evidence>
<dbReference type="GO" id="GO:0000030">
    <property type="term" value="F:mannosyltransferase activity"/>
    <property type="evidence" value="ECO:0007669"/>
    <property type="project" value="TreeGrafter"/>
</dbReference>
<comment type="function">
    <text evidence="11">Required for proper folding and/or the stability of a subset of proteins in the endoplasmic reticulum. Component of glycosylphosphatidylinositol-mannosyltransferase 1 which transfers the first of the 4 mannoses in the GPI-anchor precursors during GPI-anchor biosynthesis. Probably acts by stabilizing the mannosyltransferase GPI14.</text>
</comment>
<comment type="pathway">
    <text evidence="2 11">Glycolipid biosynthesis; glycosylphosphatidylinositol-anchor biosynthesis.</text>
</comment>